<keyword evidence="3" id="KW-1185">Reference proteome</keyword>
<dbReference type="InterPro" id="IPR002500">
    <property type="entry name" value="PAPS_reduct_dom"/>
</dbReference>
<dbReference type="Pfam" id="PF01507">
    <property type="entry name" value="PAPS_reduct"/>
    <property type="match status" value="1"/>
</dbReference>
<organism evidence="2 3">
    <name type="scientific">Marinobacter koreensis</name>
    <dbReference type="NCBI Taxonomy" id="335974"/>
    <lineage>
        <taxon>Bacteria</taxon>
        <taxon>Pseudomonadati</taxon>
        <taxon>Pseudomonadota</taxon>
        <taxon>Gammaproteobacteria</taxon>
        <taxon>Pseudomonadales</taxon>
        <taxon>Marinobacteraceae</taxon>
        <taxon>Marinobacter</taxon>
    </lineage>
</organism>
<dbReference type="NCBIfam" id="TIGR03183">
    <property type="entry name" value="DNA_S_dndC"/>
    <property type="match status" value="1"/>
</dbReference>
<evidence type="ECO:0000313" key="3">
    <source>
        <dbReference type="Proteomes" id="UP001596055"/>
    </source>
</evidence>
<dbReference type="PANTHER" id="PTHR43196:SF2">
    <property type="entry name" value="PHOSPHOADENOSINE PHOSPHOSULFATE REDUCTASE"/>
    <property type="match status" value="1"/>
</dbReference>
<dbReference type="InterPro" id="IPR017598">
    <property type="entry name" value="SulphurTrfase_DndC"/>
</dbReference>
<feature type="domain" description="Phosphoadenosine phosphosulphate reductase" evidence="1">
    <location>
        <begin position="37"/>
        <end position="221"/>
    </location>
</feature>
<evidence type="ECO:0000259" key="1">
    <source>
        <dbReference type="Pfam" id="PF01507"/>
    </source>
</evidence>
<comment type="caution">
    <text evidence="2">The sequence shown here is derived from an EMBL/GenBank/DDBJ whole genome shotgun (WGS) entry which is preliminary data.</text>
</comment>
<gene>
    <name evidence="2" type="primary">dndC</name>
    <name evidence="2" type="ORF">ACFPQA_07005</name>
</gene>
<dbReference type="InterPro" id="IPR050128">
    <property type="entry name" value="Sulfate_adenylyltrnsfr_sub2"/>
</dbReference>
<dbReference type="Gene3D" id="3.40.50.620">
    <property type="entry name" value="HUPs"/>
    <property type="match status" value="1"/>
</dbReference>
<reference evidence="3" key="1">
    <citation type="journal article" date="2019" name="Int. J. Syst. Evol. Microbiol.">
        <title>The Global Catalogue of Microorganisms (GCM) 10K type strain sequencing project: providing services to taxonomists for standard genome sequencing and annotation.</title>
        <authorList>
            <consortium name="The Broad Institute Genomics Platform"/>
            <consortium name="The Broad Institute Genome Sequencing Center for Infectious Disease"/>
            <person name="Wu L."/>
            <person name="Ma J."/>
        </authorList>
    </citation>
    <scope>NUCLEOTIDE SEQUENCE [LARGE SCALE GENOMIC DNA]</scope>
    <source>
        <strain evidence="3">CGMCC 4.1799</strain>
    </source>
</reference>
<name>A0ABW0RPH0_9GAMM</name>
<protein>
    <submittedName>
        <fullName evidence="2">DNA phosphorothioation system sulfurtransferase DndC</fullName>
    </submittedName>
</protein>
<dbReference type="SUPFAM" id="SSF52402">
    <property type="entry name" value="Adenine nucleotide alpha hydrolases-like"/>
    <property type="match status" value="1"/>
</dbReference>
<dbReference type="PANTHER" id="PTHR43196">
    <property type="entry name" value="SULFATE ADENYLYLTRANSFERASE SUBUNIT 2"/>
    <property type="match status" value="1"/>
</dbReference>
<dbReference type="RefSeq" id="WP_379883701.1">
    <property type="nucleotide sequence ID" value="NZ_JBHSNL010000001.1"/>
</dbReference>
<dbReference type="InterPro" id="IPR014729">
    <property type="entry name" value="Rossmann-like_a/b/a_fold"/>
</dbReference>
<evidence type="ECO:0000313" key="2">
    <source>
        <dbReference type="EMBL" id="MFC5544792.1"/>
    </source>
</evidence>
<dbReference type="EMBL" id="JBHSNL010000001">
    <property type="protein sequence ID" value="MFC5544792.1"/>
    <property type="molecule type" value="Genomic_DNA"/>
</dbReference>
<accession>A0ABW0RPH0</accession>
<sequence>MHGGRQMSLATQSQHDHLELTRKCLRENFLADSRPWIIAYSGGKDSTLVLQLVYELLQSLPESQRKPVHVLSSDTRVEAPNIKDYVENSLRSIGEHARFSGLDLVTHLIRPEAAEGFWVNLIGKGYPPPTRWFRWCTTRMKIRPVTKVIEEICGKSGSAILLLGTRYAESASRGRAMDARKSNDRGLNPHHEIPNALVLSPISHWNTDQVWEYLFMNNPPPWGGSHDFMLDLYRQANGGECPVVTDLNTPSCGGSRFGCWTCTVVKADKSMQGFIETGDEWMRPLNDFRNWLKEMREDENNRQRFRRDGRPGIGPFTSEARKNILDKLLELEKSVGIRLIDDEELRCIQSIWDEEFDLMKSALKLSAKNGRFPNRMVGGHYA</sequence>
<proteinExistence type="predicted"/>
<dbReference type="Proteomes" id="UP001596055">
    <property type="component" value="Unassembled WGS sequence"/>
</dbReference>